<dbReference type="Proteomes" id="UP000293360">
    <property type="component" value="Unassembled WGS sequence"/>
</dbReference>
<keyword evidence="5 7" id="KW-1133">Transmembrane helix</keyword>
<sequence length="582" mass="63720">MTPARLLGRITYTTIYVFLCFVLALLLLIVPADIVRQVLRHTFQQANVLVLAIVYVFTLIVVTFVYVLRLYTTRAVLASISVPRPRIPVFEKGDGVKVNADVRAVIRASLSRSAAIAWAARPKVIPREAGAGAGGLETVVESDHAAGEISGDDELRRNGAEDCDDSRKTSCLRLFSCFRSNKKKQAKKTTTAADQMGIALPPVRPVWGHIEHDGWESPDSPDLPNLQYSTVLAELPNLIEAKAVSLAPPLDAESVPTSNNPPQTQTLDPEAVMLLQRALNMSMRDYVGHLTGLGVLPSDDDDSREQQQQVVSEFLDVYERARFSTRPMSGAHFRNLMHLFAEVLRAMRPPQPEVLYGYGFEDEADDDAVGRSYYNDYDRASANSISLSLSQSESDGQHIDDDAPRDGTPTTPAHSIASGSLVRLDSRSSSNSVRSSNASQHSQRRPRPPPHPHSLQPPHNGHRDSIYSYSYRDRNSSANTGHRYRTAPTTPMSRRQFDGGGGGRASEESSESLDAFARRAGRPYYAAGSPPSSSASLRSRRRSEASGGSAGSQSQGSVVIRLTRPEDRDARGLPYVLRVGDE</sequence>
<feature type="region of interest" description="Disordered" evidence="8">
    <location>
        <begin position="387"/>
        <end position="582"/>
    </location>
</feature>
<evidence type="ECO:0000256" key="1">
    <source>
        <dbReference type="ARBA" id="ARBA00002489"/>
    </source>
</evidence>
<feature type="compositionally biased region" description="Basic and acidic residues" evidence="8">
    <location>
        <begin position="395"/>
        <end position="405"/>
    </location>
</feature>
<feature type="compositionally biased region" description="Low complexity" evidence="8">
    <location>
        <begin position="545"/>
        <end position="557"/>
    </location>
</feature>
<protein>
    <recommendedName>
        <fullName evidence="3 7">Defect at low temperature protein 1</fullName>
    </recommendedName>
</protein>
<name>A0A4V1XCG9_9PEZI</name>
<dbReference type="PANTHER" id="PTHR40021">
    <property type="entry name" value="DEFECT AT LOW TEMPERATURE PROTEIN 1"/>
    <property type="match status" value="1"/>
</dbReference>
<dbReference type="PANTHER" id="PTHR40021:SF1">
    <property type="entry name" value="DEFECT AT LOW TEMPERATURE PROTEIN 1"/>
    <property type="match status" value="1"/>
</dbReference>
<dbReference type="AlphaFoldDB" id="A0A4V1XCG9"/>
<evidence type="ECO:0000256" key="7">
    <source>
        <dbReference type="RuleBase" id="RU367100"/>
    </source>
</evidence>
<keyword evidence="10" id="KW-1185">Reference proteome</keyword>
<comment type="subcellular location">
    <subcellularLocation>
        <location evidence="7">Membrane</location>
        <topology evidence="7">Multi-pass membrane protein</topology>
    </subcellularLocation>
</comment>
<evidence type="ECO:0000256" key="6">
    <source>
        <dbReference type="ARBA" id="ARBA00023136"/>
    </source>
</evidence>
<evidence type="ECO:0000313" key="9">
    <source>
        <dbReference type="EMBL" id="RYP09709.1"/>
    </source>
</evidence>
<proteinExistence type="inferred from homology"/>
<dbReference type="STRING" id="155417.A0A4V1XCG9"/>
<evidence type="ECO:0000256" key="5">
    <source>
        <dbReference type="ARBA" id="ARBA00022989"/>
    </source>
</evidence>
<feature type="compositionally biased region" description="Low complexity" evidence="8">
    <location>
        <begin position="418"/>
        <end position="441"/>
    </location>
</feature>
<comment type="similarity">
    <text evidence="2 7">Belongs to the DLT1 family.</text>
</comment>
<gene>
    <name evidence="7" type="primary">DLT1</name>
    <name evidence="9" type="ORF">DL764_001135</name>
</gene>
<comment type="caution">
    <text evidence="9">The sequence shown here is derived from an EMBL/GenBank/DDBJ whole genome shotgun (WGS) entry which is preliminary data.</text>
</comment>
<evidence type="ECO:0000256" key="8">
    <source>
        <dbReference type="SAM" id="MobiDB-lite"/>
    </source>
</evidence>
<accession>A0A4V1XCG9</accession>
<feature type="compositionally biased region" description="Low complexity" evidence="8">
    <location>
        <begin position="522"/>
        <end position="537"/>
    </location>
</feature>
<feature type="transmembrane region" description="Helical" evidence="7">
    <location>
        <begin position="15"/>
        <end position="35"/>
    </location>
</feature>
<evidence type="ECO:0000313" key="10">
    <source>
        <dbReference type="Proteomes" id="UP000293360"/>
    </source>
</evidence>
<feature type="compositionally biased region" description="Basic and acidic residues" evidence="8">
    <location>
        <begin position="461"/>
        <end position="475"/>
    </location>
</feature>
<dbReference type="OrthoDB" id="4096362at2759"/>
<keyword evidence="6 7" id="KW-0472">Membrane</keyword>
<evidence type="ECO:0000256" key="2">
    <source>
        <dbReference type="ARBA" id="ARBA00005550"/>
    </source>
</evidence>
<comment type="function">
    <text evidence="1 7">Required for growth under high-pressure and low-temperature conditions.</text>
</comment>
<organism evidence="9 10">
    <name type="scientific">Monosporascus ibericus</name>
    <dbReference type="NCBI Taxonomy" id="155417"/>
    <lineage>
        <taxon>Eukaryota</taxon>
        <taxon>Fungi</taxon>
        <taxon>Dikarya</taxon>
        <taxon>Ascomycota</taxon>
        <taxon>Pezizomycotina</taxon>
        <taxon>Sordariomycetes</taxon>
        <taxon>Xylariomycetidae</taxon>
        <taxon>Xylariales</taxon>
        <taxon>Xylariales incertae sedis</taxon>
        <taxon>Monosporascus</taxon>
    </lineage>
</organism>
<keyword evidence="4 7" id="KW-0812">Transmembrane</keyword>
<feature type="transmembrane region" description="Helical" evidence="7">
    <location>
        <begin position="47"/>
        <end position="68"/>
    </location>
</feature>
<dbReference type="EMBL" id="QJNU01000031">
    <property type="protein sequence ID" value="RYP09709.1"/>
    <property type="molecule type" value="Genomic_DNA"/>
</dbReference>
<dbReference type="InterPro" id="IPR038869">
    <property type="entry name" value="DLT1"/>
</dbReference>
<reference evidence="9 10" key="1">
    <citation type="submission" date="2018-06" db="EMBL/GenBank/DDBJ databases">
        <title>Complete Genomes of Monosporascus.</title>
        <authorList>
            <person name="Robinson A.J."/>
            <person name="Natvig D.O."/>
        </authorList>
    </citation>
    <scope>NUCLEOTIDE SEQUENCE [LARGE SCALE GENOMIC DNA]</scope>
    <source>
        <strain evidence="9 10">CBS 110550</strain>
    </source>
</reference>
<evidence type="ECO:0000256" key="4">
    <source>
        <dbReference type="ARBA" id="ARBA00022692"/>
    </source>
</evidence>
<dbReference type="GO" id="GO:0016020">
    <property type="term" value="C:membrane"/>
    <property type="evidence" value="ECO:0007669"/>
    <property type="project" value="UniProtKB-SubCell"/>
</dbReference>
<evidence type="ECO:0000256" key="3">
    <source>
        <dbReference type="ARBA" id="ARBA00021353"/>
    </source>
</evidence>